<evidence type="ECO:0000313" key="1">
    <source>
        <dbReference type="EMBL" id="ATJ04181.1"/>
    </source>
</evidence>
<organismHost>
    <name type="scientific">Equus caballus</name>
    <name type="common">Horse</name>
    <dbReference type="NCBI Taxonomy" id="9796"/>
</organismHost>
<protein>
    <submittedName>
        <fullName evidence="1">9.3K protein</fullName>
    </submittedName>
</protein>
<reference evidence="2" key="1">
    <citation type="submission" date="2017-04" db="EMBL/GenBank/DDBJ databases">
        <authorList>
            <person name="Hughes H.R."/>
            <person name="Russell B.J."/>
            <person name="Lambert A.J."/>
        </authorList>
    </citation>
    <scope>NUCLEOTIDE SEQUENCE [LARGE SCALE GENOMIC DNA]</scope>
    <source>
        <strain evidence="2">BeAr 7272</strain>
    </source>
</reference>
<dbReference type="KEGG" id="vg:65100160"/>
<dbReference type="Proteomes" id="UP000297002">
    <property type="component" value="Genome"/>
</dbReference>
<keyword evidence="2" id="KW-1185">Reference proteome</keyword>
<dbReference type="EMBL" id="KY910431">
    <property type="protein sequence ID" value="ATJ04181.1"/>
    <property type="molecule type" value="Viral_cRNA"/>
</dbReference>
<evidence type="ECO:0000313" key="2">
    <source>
        <dbReference type="Proteomes" id="UP000297002"/>
    </source>
</evidence>
<dbReference type="RefSeq" id="YP_010085103.1">
    <property type="nucleotide sequence ID" value="NC_055210.1"/>
</dbReference>
<accession>A0A291NVX4</accession>
<name>A0A291NVX4_MAGV</name>
<proteinExistence type="predicted"/>
<organism evidence="1 2">
    <name type="scientific">Maguari virus</name>
    <dbReference type="NCBI Taxonomy" id="11575"/>
    <lineage>
        <taxon>Viruses</taxon>
        <taxon>Riboviria</taxon>
        <taxon>Orthornavirae</taxon>
        <taxon>Negarnaviricota</taxon>
        <taxon>Polyploviricotina</taxon>
        <taxon>Bunyaviricetes</taxon>
        <taxon>Elliovirales</taxon>
        <taxon>Peribunyaviridae</taxon>
        <taxon>Orthobunyavirus</taxon>
        <taxon>Orthobunyavirus cacheense</taxon>
        <taxon>Orthobunyavirus maguariense</taxon>
    </lineage>
</organism>
<dbReference type="GeneID" id="65100160"/>
<sequence length="75" mass="9158">MVRRYTSHSFQAQKCSWEHSNSTHWLSEFTRFRGRKWNLNIWRKQCDRGTWVLKQLHGQLAKSMKSRLHLQLSLD</sequence>